<proteinExistence type="predicted"/>
<dbReference type="GeneID" id="20082517"/>
<sequence>MALLFRLVLDLLMALCVKSAALEKVFKKPHMMPTF</sequence>
<dbReference type="RefSeq" id="XP_008868420.1">
    <property type="nucleotide sequence ID" value="XM_008870198.1"/>
</dbReference>
<feature type="signal peptide" evidence="1">
    <location>
        <begin position="1"/>
        <end position="21"/>
    </location>
</feature>
<dbReference type="EMBL" id="KI913960">
    <property type="protein sequence ID" value="ETW03036.1"/>
    <property type="molecule type" value="Genomic_DNA"/>
</dbReference>
<keyword evidence="1" id="KW-0732">Signal</keyword>
<organism evidence="2">
    <name type="scientific">Aphanomyces invadans</name>
    <dbReference type="NCBI Taxonomy" id="157072"/>
    <lineage>
        <taxon>Eukaryota</taxon>
        <taxon>Sar</taxon>
        <taxon>Stramenopiles</taxon>
        <taxon>Oomycota</taxon>
        <taxon>Saprolegniomycetes</taxon>
        <taxon>Saprolegniales</taxon>
        <taxon>Verrucalvaceae</taxon>
        <taxon>Aphanomyces</taxon>
    </lineage>
</organism>
<dbReference type="VEuPathDB" id="FungiDB:H310_05467"/>
<evidence type="ECO:0000313" key="2">
    <source>
        <dbReference type="EMBL" id="ETW03036.1"/>
    </source>
</evidence>
<gene>
    <name evidence="2" type="ORF">H310_05467</name>
</gene>
<dbReference type="AlphaFoldDB" id="A0A024U9E3"/>
<reference evidence="2" key="1">
    <citation type="submission" date="2013-12" db="EMBL/GenBank/DDBJ databases">
        <title>The Genome Sequence of Aphanomyces invadans NJM9701.</title>
        <authorList>
            <consortium name="The Broad Institute Genomics Platform"/>
            <person name="Russ C."/>
            <person name="Tyler B."/>
            <person name="van West P."/>
            <person name="Dieguez-Uribeondo J."/>
            <person name="Young S.K."/>
            <person name="Zeng Q."/>
            <person name="Gargeya S."/>
            <person name="Fitzgerald M."/>
            <person name="Abouelleil A."/>
            <person name="Alvarado L."/>
            <person name="Chapman S.B."/>
            <person name="Gainer-Dewar J."/>
            <person name="Goldberg J."/>
            <person name="Griggs A."/>
            <person name="Gujja S."/>
            <person name="Hansen M."/>
            <person name="Howarth C."/>
            <person name="Imamovic A."/>
            <person name="Ireland A."/>
            <person name="Larimer J."/>
            <person name="McCowan C."/>
            <person name="Murphy C."/>
            <person name="Pearson M."/>
            <person name="Poon T.W."/>
            <person name="Priest M."/>
            <person name="Roberts A."/>
            <person name="Saif S."/>
            <person name="Shea T."/>
            <person name="Sykes S."/>
            <person name="Wortman J."/>
            <person name="Nusbaum C."/>
            <person name="Birren B."/>
        </authorList>
    </citation>
    <scope>NUCLEOTIDE SEQUENCE [LARGE SCALE GENOMIC DNA]</scope>
    <source>
        <strain evidence="2">NJM9701</strain>
    </source>
</reference>
<name>A0A024U9E3_9STRA</name>
<accession>A0A024U9E3</accession>
<protein>
    <submittedName>
        <fullName evidence="2">Uncharacterized protein</fullName>
    </submittedName>
</protein>
<feature type="chain" id="PRO_5001537986" evidence="1">
    <location>
        <begin position="22"/>
        <end position="35"/>
    </location>
</feature>
<evidence type="ECO:0000256" key="1">
    <source>
        <dbReference type="SAM" id="SignalP"/>
    </source>
</evidence>